<proteinExistence type="predicted"/>
<dbReference type="GO" id="GO:0007165">
    <property type="term" value="P:signal transduction"/>
    <property type="evidence" value="ECO:0007669"/>
    <property type="project" value="InterPro"/>
</dbReference>
<evidence type="ECO:0000259" key="1">
    <source>
        <dbReference type="Pfam" id="PF13676"/>
    </source>
</evidence>
<dbReference type="Gene3D" id="3.40.50.10140">
    <property type="entry name" value="Toll/interleukin-1 receptor homology (TIR) domain"/>
    <property type="match status" value="1"/>
</dbReference>
<dbReference type="Pfam" id="PF13676">
    <property type="entry name" value="TIR_2"/>
    <property type="match status" value="1"/>
</dbReference>
<organism evidence="2 3">
    <name type="scientific">Candidatus Accumulibacter proximus</name>
    <dbReference type="NCBI Taxonomy" id="2954385"/>
    <lineage>
        <taxon>Bacteria</taxon>
        <taxon>Pseudomonadati</taxon>
        <taxon>Pseudomonadota</taxon>
        <taxon>Betaproteobacteria</taxon>
        <taxon>Candidatus Accumulibacter</taxon>
    </lineage>
</organism>
<dbReference type="Proteomes" id="UP000697998">
    <property type="component" value="Unassembled WGS sequence"/>
</dbReference>
<protein>
    <submittedName>
        <fullName evidence="2">Toll/interleukin-1 receptor domain-containing protein</fullName>
    </submittedName>
</protein>
<dbReference type="SUPFAM" id="SSF52200">
    <property type="entry name" value="Toll/Interleukin receptor TIR domain"/>
    <property type="match status" value="1"/>
</dbReference>
<sequence length="81" mass="9289">MTCVFISYSSIDRKLAEQIHAELSQLGYGVWRDQKRLELDWPREISQALVHEADLLCLALCRFVWKRTRTIAAVPLPTGSS</sequence>
<reference evidence="2 3" key="1">
    <citation type="submission" date="2020-10" db="EMBL/GenBank/DDBJ databases">
        <title>Connecting structure to function with the recovery of over 1000 high-quality activated sludge metagenome-assembled genomes encoding full-length rRNA genes using long-read sequencing.</title>
        <authorList>
            <person name="Singleton C.M."/>
            <person name="Petriglieri F."/>
            <person name="Kristensen J.M."/>
            <person name="Kirkegaard R.H."/>
            <person name="Michaelsen T.Y."/>
            <person name="Andersen M.H."/>
            <person name="Karst S.M."/>
            <person name="Dueholm M.S."/>
            <person name="Nielsen P.H."/>
            <person name="Albertsen M."/>
        </authorList>
    </citation>
    <scope>NUCLEOTIDE SEQUENCE [LARGE SCALE GENOMIC DNA]</scope>
    <source>
        <strain evidence="2">EsbW_18-Q3-R4-48_BATAC.285</strain>
    </source>
</reference>
<accession>A0A935UI00</accession>
<feature type="domain" description="TIR" evidence="1">
    <location>
        <begin position="4"/>
        <end position="58"/>
    </location>
</feature>
<gene>
    <name evidence="2" type="ORF">IPJ27_15465</name>
</gene>
<name>A0A935UI00_9PROT</name>
<evidence type="ECO:0000313" key="2">
    <source>
        <dbReference type="EMBL" id="MBK7676028.1"/>
    </source>
</evidence>
<dbReference type="EMBL" id="JADJMH010000016">
    <property type="protein sequence ID" value="MBK7676028.1"/>
    <property type="molecule type" value="Genomic_DNA"/>
</dbReference>
<keyword evidence="2" id="KW-0675">Receptor</keyword>
<dbReference type="AlphaFoldDB" id="A0A935UI00"/>
<dbReference type="InterPro" id="IPR035897">
    <property type="entry name" value="Toll_tir_struct_dom_sf"/>
</dbReference>
<evidence type="ECO:0000313" key="3">
    <source>
        <dbReference type="Proteomes" id="UP000697998"/>
    </source>
</evidence>
<comment type="caution">
    <text evidence="2">The sequence shown here is derived from an EMBL/GenBank/DDBJ whole genome shotgun (WGS) entry which is preliminary data.</text>
</comment>
<dbReference type="InterPro" id="IPR000157">
    <property type="entry name" value="TIR_dom"/>
</dbReference>